<dbReference type="Proteomes" id="UP000322214">
    <property type="component" value="Chromosome"/>
</dbReference>
<name>A0A5B9P447_9BACT</name>
<feature type="domain" description="DinB-like" evidence="1">
    <location>
        <begin position="15"/>
        <end position="144"/>
    </location>
</feature>
<organism evidence="2 3">
    <name type="scientific">Mariniblastus fucicola</name>
    <dbReference type="NCBI Taxonomy" id="980251"/>
    <lineage>
        <taxon>Bacteria</taxon>
        <taxon>Pseudomonadati</taxon>
        <taxon>Planctomycetota</taxon>
        <taxon>Planctomycetia</taxon>
        <taxon>Pirellulales</taxon>
        <taxon>Pirellulaceae</taxon>
        <taxon>Mariniblastus</taxon>
    </lineage>
</organism>
<gene>
    <name evidence="2" type="ORF">MFFC18_01060</name>
</gene>
<evidence type="ECO:0000259" key="1">
    <source>
        <dbReference type="Pfam" id="PF12867"/>
    </source>
</evidence>
<keyword evidence="3" id="KW-1185">Reference proteome</keyword>
<evidence type="ECO:0000313" key="3">
    <source>
        <dbReference type="Proteomes" id="UP000322214"/>
    </source>
</evidence>
<dbReference type="KEGG" id="mff:MFFC18_01060"/>
<dbReference type="Pfam" id="PF12867">
    <property type="entry name" value="DinB_2"/>
    <property type="match status" value="1"/>
</dbReference>
<proteinExistence type="predicted"/>
<dbReference type="SUPFAM" id="SSF109854">
    <property type="entry name" value="DinB/YfiT-like putative metalloenzymes"/>
    <property type="match status" value="1"/>
</dbReference>
<dbReference type="AlphaFoldDB" id="A0A5B9P447"/>
<reference evidence="2 3" key="1">
    <citation type="submission" date="2019-08" db="EMBL/GenBank/DDBJ databases">
        <title>Deep-cultivation of Planctomycetes and their phenomic and genomic characterization uncovers novel biology.</title>
        <authorList>
            <person name="Wiegand S."/>
            <person name="Jogler M."/>
            <person name="Boedeker C."/>
            <person name="Pinto D."/>
            <person name="Vollmers J."/>
            <person name="Rivas-Marin E."/>
            <person name="Kohn T."/>
            <person name="Peeters S.H."/>
            <person name="Heuer A."/>
            <person name="Rast P."/>
            <person name="Oberbeckmann S."/>
            <person name="Bunk B."/>
            <person name="Jeske O."/>
            <person name="Meyerdierks A."/>
            <person name="Storesund J.E."/>
            <person name="Kallscheuer N."/>
            <person name="Luecker S."/>
            <person name="Lage O.M."/>
            <person name="Pohl T."/>
            <person name="Merkel B.J."/>
            <person name="Hornburger P."/>
            <person name="Mueller R.-W."/>
            <person name="Bruemmer F."/>
            <person name="Labrenz M."/>
            <person name="Spormann A.M."/>
            <person name="Op den Camp H."/>
            <person name="Overmann J."/>
            <person name="Amann R."/>
            <person name="Jetten M.S.M."/>
            <person name="Mascher T."/>
            <person name="Medema M.H."/>
            <person name="Devos D.P."/>
            <person name="Kaster A.-K."/>
            <person name="Ovreas L."/>
            <person name="Rohde M."/>
            <person name="Galperin M.Y."/>
            <person name="Jogler C."/>
        </authorList>
    </citation>
    <scope>NUCLEOTIDE SEQUENCE [LARGE SCALE GENOMIC DNA]</scope>
    <source>
        <strain evidence="2 3">FC18</strain>
    </source>
</reference>
<dbReference type="OrthoDB" id="9793216at2"/>
<accession>A0A5B9P447</accession>
<evidence type="ECO:0000313" key="2">
    <source>
        <dbReference type="EMBL" id="QEG20259.1"/>
    </source>
</evidence>
<protein>
    <submittedName>
        <fullName evidence="2">DinB superfamily protein</fullName>
    </submittedName>
</protein>
<dbReference type="InterPro" id="IPR034660">
    <property type="entry name" value="DinB/YfiT-like"/>
</dbReference>
<dbReference type="Gene3D" id="1.20.120.450">
    <property type="entry name" value="dinb family like domain"/>
    <property type="match status" value="1"/>
</dbReference>
<dbReference type="RefSeq" id="WP_075085683.1">
    <property type="nucleotide sequence ID" value="NZ_CP042912.1"/>
</dbReference>
<sequence length="151" mass="17355">MELSSTADQIVEQVTKSREWLLGLGESIVRHKPSADRWSIAEVVGHLVDSASNNHQRFIRAQEQESLTFPKYDQNSWATKNAWSSANWESLVELWFHYNLQLARVIRAIPSEKYSIPCTIGGNEPCALEWLATDYLDHLVHHLKKIEERVG</sequence>
<dbReference type="InterPro" id="IPR024775">
    <property type="entry name" value="DinB-like"/>
</dbReference>
<dbReference type="STRING" id="980251.GCA_001642875_03655"/>
<dbReference type="EMBL" id="CP042912">
    <property type="protein sequence ID" value="QEG20259.1"/>
    <property type="molecule type" value="Genomic_DNA"/>
</dbReference>